<keyword evidence="6 12" id="KW-1133">Transmembrane helix</keyword>
<dbReference type="GO" id="GO:0016020">
    <property type="term" value="C:membrane"/>
    <property type="evidence" value="ECO:0007669"/>
    <property type="project" value="UniProtKB-SubCell"/>
</dbReference>
<keyword evidence="14" id="KW-1185">Reference proteome</keyword>
<evidence type="ECO:0000313" key="14">
    <source>
        <dbReference type="Proteomes" id="UP000033423"/>
    </source>
</evidence>
<dbReference type="PROSITE" id="PS00379">
    <property type="entry name" value="CDP_ALCOHOL_P_TRANSF"/>
    <property type="match status" value="1"/>
</dbReference>
<dbReference type="AlphaFoldDB" id="A0A0F3GRA6"/>
<feature type="transmembrane region" description="Helical" evidence="12">
    <location>
        <begin position="69"/>
        <end position="87"/>
    </location>
</feature>
<gene>
    <name evidence="13" type="ORF">MBAV_003323</name>
</gene>
<evidence type="ECO:0000313" key="13">
    <source>
        <dbReference type="EMBL" id="KJU84484.1"/>
    </source>
</evidence>
<evidence type="ECO:0000256" key="2">
    <source>
        <dbReference type="ARBA" id="ARBA00010441"/>
    </source>
</evidence>
<dbReference type="InterPro" id="IPR048254">
    <property type="entry name" value="CDP_ALCOHOL_P_TRANSF_CS"/>
</dbReference>
<evidence type="ECO:0000256" key="4">
    <source>
        <dbReference type="ARBA" id="ARBA00022679"/>
    </source>
</evidence>
<sequence length="90" mass="10230">MAALWLFVFASVTDILDGLIARLARQQTELGRFLDPIADKLLLVTSYVVFAYYGWVPVWLTVGILLRDLTLVAALATFYLVYKFVFIRPS</sequence>
<evidence type="ECO:0000256" key="10">
    <source>
        <dbReference type="ARBA" id="ARBA00023264"/>
    </source>
</evidence>
<evidence type="ECO:0000256" key="9">
    <source>
        <dbReference type="ARBA" id="ARBA00023209"/>
    </source>
</evidence>
<keyword evidence="4 11" id="KW-0808">Transferase</keyword>
<keyword evidence="5 12" id="KW-0812">Transmembrane</keyword>
<evidence type="ECO:0000256" key="11">
    <source>
        <dbReference type="RuleBase" id="RU003750"/>
    </source>
</evidence>
<dbReference type="GO" id="GO:0043337">
    <property type="term" value="F:cardiolipin synthase (CMP-forming)"/>
    <property type="evidence" value="ECO:0007669"/>
    <property type="project" value="TreeGrafter"/>
</dbReference>
<evidence type="ECO:0000256" key="8">
    <source>
        <dbReference type="ARBA" id="ARBA00023136"/>
    </source>
</evidence>
<keyword evidence="8 12" id="KW-0472">Membrane</keyword>
<dbReference type="InterPro" id="IPR000462">
    <property type="entry name" value="CDP-OH_P_trans"/>
</dbReference>
<evidence type="ECO:0000256" key="1">
    <source>
        <dbReference type="ARBA" id="ARBA00004141"/>
    </source>
</evidence>
<evidence type="ECO:0000256" key="6">
    <source>
        <dbReference type="ARBA" id="ARBA00022989"/>
    </source>
</evidence>
<dbReference type="Gene3D" id="1.20.120.1760">
    <property type="match status" value="1"/>
</dbReference>
<evidence type="ECO:0000256" key="12">
    <source>
        <dbReference type="SAM" id="Phobius"/>
    </source>
</evidence>
<dbReference type="GO" id="GO:0032049">
    <property type="term" value="P:cardiolipin biosynthetic process"/>
    <property type="evidence" value="ECO:0007669"/>
    <property type="project" value="TreeGrafter"/>
</dbReference>
<reference evidence="13 14" key="1">
    <citation type="submission" date="2015-02" db="EMBL/GenBank/DDBJ databases">
        <title>Single-cell genomics of uncultivated deep-branching MTB reveals a conserved set of magnetosome genes.</title>
        <authorList>
            <person name="Kolinko S."/>
            <person name="Richter M."/>
            <person name="Glockner F.O."/>
            <person name="Brachmann A."/>
            <person name="Schuler D."/>
        </authorList>
    </citation>
    <scope>NUCLEOTIDE SEQUENCE [LARGE SCALE GENOMIC DNA]</scope>
    <source>
        <strain evidence="13">TM-1</strain>
    </source>
</reference>
<evidence type="ECO:0000256" key="5">
    <source>
        <dbReference type="ARBA" id="ARBA00022692"/>
    </source>
</evidence>
<keyword evidence="3" id="KW-0444">Lipid biosynthesis</keyword>
<dbReference type="PANTHER" id="PTHR14269">
    <property type="entry name" value="CDP-DIACYLGLYCEROL--GLYCEROL-3-PHOSPHATE 3-PHOSPHATIDYLTRANSFERASE-RELATED"/>
    <property type="match status" value="1"/>
</dbReference>
<dbReference type="PANTHER" id="PTHR14269:SF60">
    <property type="entry name" value="CARDIOLIPIN SYNTHASE (CMP-FORMING)"/>
    <property type="match status" value="1"/>
</dbReference>
<dbReference type="InterPro" id="IPR043130">
    <property type="entry name" value="CDP-OH_PTrfase_TM_dom"/>
</dbReference>
<dbReference type="Pfam" id="PF01066">
    <property type="entry name" value="CDP-OH_P_transf"/>
    <property type="match status" value="1"/>
</dbReference>
<dbReference type="Proteomes" id="UP000033423">
    <property type="component" value="Unassembled WGS sequence"/>
</dbReference>
<comment type="similarity">
    <text evidence="2 11">Belongs to the CDP-alcohol phosphatidyltransferase class-I family.</text>
</comment>
<feature type="transmembrane region" description="Helical" evidence="12">
    <location>
        <begin position="41"/>
        <end position="62"/>
    </location>
</feature>
<dbReference type="EMBL" id="LACI01001431">
    <property type="protein sequence ID" value="KJU84484.1"/>
    <property type="molecule type" value="Genomic_DNA"/>
</dbReference>
<name>A0A0F3GRA6_9BACT</name>
<protein>
    <submittedName>
        <fullName evidence="13">CDP-diacylglycerol/glycerol-3-phosphate 3-phosphatidyltransferase</fullName>
    </submittedName>
</protein>
<keyword evidence="9" id="KW-0594">Phospholipid biosynthesis</keyword>
<evidence type="ECO:0000256" key="7">
    <source>
        <dbReference type="ARBA" id="ARBA00023098"/>
    </source>
</evidence>
<comment type="subcellular location">
    <subcellularLocation>
        <location evidence="1">Membrane</location>
        <topology evidence="1">Multi-pass membrane protein</topology>
    </subcellularLocation>
</comment>
<feature type="non-terminal residue" evidence="13">
    <location>
        <position position="90"/>
    </location>
</feature>
<evidence type="ECO:0000256" key="3">
    <source>
        <dbReference type="ARBA" id="ARBA00022516"/>
    </source>
</evidence>
<accession>A0A0F3GRA6</accession>
<dbReference type="InterPro" id="IPR050324">
    <property type="entry name" value="CDP-alcohol_PTase-I"/>
</dbReference>
<organism evidence="13 14">
    <name type="scientific">Candidatus Magnetobacterium bavaricum</name>
    <dbReference type="NCBI Taxonomy" id="29290"/>
    <lineage>
        <taxon>Bacteria</taxon>
        <taxon>Pseudomonadati</taxon>
        <taxon>Nitrospirota</taxon>
        <taxon>Thermodesulfovibrionia</taxon>
        <taxon>Thermodesulfovibrionales</taxon>
        <taxon>Candidatus Magnetobacteriaceae</taxon>
        <taxon>Candidatus Magnetobacterium</taxon>
    </lineage>
</organism>
<keyword evidence="10" id="KW-1208">Phospholipid metabolism</keyword>
<comment type="caution">
    <text evidence="13">The sequence shown here is derived from an EMBL/GenBank/DDBJ whole genome shotgun (WGS) entry which is preliminary data.</text>
</comment>
<proteinExistence type="inferred from homology"/>
<keyword evidence="7" id="KW-0443">Lipid metabolism</keyword>